<keyword evidence="5" id="KW-0029">Amino-acid transport</keyword>
<dbReference type="CDD" id="cd06582">
    <property type="entry name" value="TM_PBP1_LivH_like"/>
    <property type="match status" value="1"/>
</dbReference>
<feature type="transmembrane region" description="Helical" evidence="9">
    <location>
        <begin position="276"/>
        <end position="296"/>
    </location>
</feature>
<feature type="transmembrane region" description="Helical" evidence="9">
    <location>
        <begin position="469"/>
        <end position="492"/>
    </location>
</feature>
<evidence type="ECO:0000256" key="10">
    <source>
        <dbReference type="SAM" id="SignalP"/>
    </source>
</evidence>
<dbReference type="InterPro" id="IPR017779">
    <property type="entry name" value="ABC_UrtB_bac"/>
</dbReference>
<proteinExistence type="inferred from homology"/>
<evidence type="ECO:0000256" key="4">
    <source>
        <dbReference type="ARBA" id="ARBA00022692"/>
    </source>
</evidence>
<keyword evidence="6 9" id="KW-1133">Transmembrane helix</keyword>
<name>A0ABX0UEK9_9FLAO</name>
<keyword evidence="3" id="KW-1003">Cell membrane</keyword>
<feature type="transmembrane region" description="Helical" evidence="9">
    <location>
        <begin position="385"/>
        <end position="403"/>
    </location>
</feature>
<dbReference type="PANTHER" id="PTHR11795:SF447">
    <property type="entry name" value="ABC TRANSPORTER PERMEASE PROTEIN"/>
    <property type="match status" value="1"/>
</dbReference>
<feature type="transmembrane region" description="Helical" evidence="9">
    <location>
        <begin position="334"/>
        <end position="356"/>
    </location>
</feature>
<evidence type="ECO:0000256" key="8">
    <source>
        <dbReference type="ARBA" id="ARBA00037998"/>
    </source>
</evidence>
<keyword evidence="4 9" id="KW-0812">Transmembrane</keyword>
<evidence type="ECO:0000313" key="11">
    <source>
        <dbReference type="EMBL" id="NIJ45966.1"/>
    </source>
</evidence>
<dbReference type="PANTHER" id="PTHR11795">
    <property type="entry name" value="BRANCHED-CHAIN AMINO ACID TRANSPORT SYSTEM PERMEASE PROTEIN LIVH"/>
    <property type="match status" value="1"/>
</dbReference>
<dbReference type="NCBIfam" id="TIGR03409">
    <property type="entry name" value="urea_trans_UrtB"/>
    <property type="match status" value="1"/>
</dbReference>
<comment type="subcellular location">
    <subcellularLocation>
        <location evidence="1">Cell membrane</location>
        <topology evidence="1">Multi-pass membrane protein</topology>
    </subcellularLocation>
</comment>
<keyword evidence="12" id="KW-1185">Reference proteome</keyword>
<dbReference type="Proteomes" id="UP000745859">
    <property type="component" value="Unassembled WGS sequence"/>
</dbReference>
<keyword evidence="7 9" id="KW-0472">Membrane</keyword>
<evidence type="ECO:0000256" key="6">
    <source>
        <dbReference type="ARBA" id="ARBA00022989"/>
    </source>
</evidence>
<comment type="similarity">
    <text evidence="8">Belongs to the binding-protein-dependent transport system permease family. LivHM subfamily.</text>
</comment>
<feature type="transmembrane region" description="Helical" evidence="9">
    <location>
        <begin position="302"/>
        <end position="322"/>
    </location>
</feature>
<sequence>MKKKISIFVAFLMMLVGWSQEQEAINIPLDTCVHVLLHKDASRLKEVAGYLVAKDDVTTYPLLSAVVDKRLFSYKGTAVTKFAGDTLYYSVYPKIQVISIQKEKLSEVKLPRSIRTKFNVLAKKVNLVHPNKNVREMSFRSFKTTGVLSDVNFLTSLKINEKEEQVLLAANEAIYSIWLKSNNVALQNKALDDLETEVNVHMLESLTDYVSNTTNSQGKERAAIIIEDIESREKIINVIQNLFSGISLGSILLLVALGLSIIYGLGGVINMSHGEFVMIGAYTAFSVQQFFIGFLPESWFDWFFWVSLPISFVVSGLFGLLVEKLVIRFLYSRPLESLLGTWGVSLILIQLARTIFGDVTAVKSPEILSGGINVTEGLMLPYNRLFIIGLTIVMVLLTYFVFFKSKLGLKIRAVTQNRDMSASLGVSVKRIDSLTFFLGSGLAGVAGCAMTLIGNVVPNMGQTYIVDSFLVVVVGGVGKLIGTIISAMGIGVLSKVFEFFYEAVYGKVILLLIIFFFLQYKPKGLFPDKGRHSDD</sequence>
<feature type="signal peptide" evidence="10">
    <location>
        <begin position="1"/>
        <end position="21"/>
    </location>
</feature>
<organism evidence="11 12">
    <name type="scientific">Wenyingzhuangia heitensis</name>
    <dbReference type="NCBI Taxonomy" id="1487859"/>
    <lineage>
        <taxon>Bacteria</taxon>
        <taxon>Pseudomonadati</taxon>
        <taxon>Bacteroidota</taxon>
        <taxon>Flavobacteriia</taxon>
        <taxon>Flavobacteriales</taxon>
        <taxon>Flavobacteriaceae</taxon>
        <taxon>Wenyingzhuangia</taxon>
    </lineage>
</organism>
<evidence type="ECO:0000256" key="2">
    <source>
        <dbReference type="ARBA" id="ARBA00022448"/>
    </source>
</evidence>
<keyword evidence="10" id="KW-0732">Signal</keyword>
<comment type="caution">
    <text evidence="11">The sequence shown here is derived from an EMBL/GenBank/DDBJ whole genome shotgun (WGS) entry which is preliminary data.</text>
</comment>
<reference evidence="11 12" key="1">
    <citation type="submission" date="2020-03" db="EMBL/GenBank/DDBJ databases">
        <title>Genomic Encyclopedia of Type Strains, Phase IV (KMG-IV): sequencing the most valuable type-strain genomes for metagenomic binning, comparative biology and taxonomic classification.</title>
        <authorList>
            <person name="Goeker M."/>
        </authorList>
    </citation>
    <scope>NUCLEOTIDE SEQUENCE [LARGE SCALE GENOMIC DNA]</scope>
    <source>
        <strain evidence="11 12">DSM 101599</strain>
    </source>
</reference>
<feature type="transmembrane region" description="Helical" evidence="9">
    <location>
        <begin position="499"/>
        <end position="518"/>
    </location>
</feature>
<evidence type="ECO:0000256" key="9">
    <source>
        <dbReference type="SAM" id="Phobius"/>
    </source>
</evidence>
<evidence type="ECO:0000256" key="3">
    <source>
        <dbReference type="ARBA" id="ARBA00022475"/>
    </source>
</evidence>
<dbReference type="InterPro" id="IPR001851">
    <property type="entry name" value="ABC_transp_permease"/>
</dbReference>
<keyword evidence="2" id="KW-0813">Transport</keyword>
<dbReference type="Pfam" id="PF02653">
    <property type="entry name" value="BPD_transp_2"/>
    <property type="match status" value="1"/>
</dbReference>
<protein>
    <submittedName>
        <fullName evidence="11">Urea transport system permease protein</fullName>
    </submittedName>
</protein>
<evidence type="ECO:0000256" key="5">
    <source>
        <dbReference type="ARBA" id="ARBA00022970"/>
    </source>
</evidence>
<evidence type="ECO:0000256" key="7">
    <source>
        <dbReference type="ARBA" id="ARBA00023136"/>
    </source>
</evidence>
<feature type="chain" id="PRO_5045578618" evidence="10">
    <location>
        <begin position="22"/>
        <end position="535"/>
    </location>
</feature>
<dbReference type="InterPro" id="IPR052157">
    <property type="entry name" value="BCAA_transport_permease"/>
</dbReference>
<feature type="transmembrane region" description="Helical" evidence="9">
    <location>
        <begin position="242"/>
        <end position="264"/>
    </location>
</feature>
<dbReference type="EMBL" id="JAASQL010000003">
    <property type="protein sequence ID" value="NIJ45966.1"/>
    <property type="molecule type" value="Genomic_DNA"/>
</dbReference>
<gene>
    <name evidence="11" type="ORF">FHR24_002437</name>
</gene>
<evidence type="ECO:0000256" key="1">
    <source>
        <dbReference type="ARBA" id="ARBA00004651"/>
    </source>
</evidence>
<feature type="transmembrane region" description="Helical" evidence="9">
    <location>
        <begin position="434"/>
        <end position="457"/>
    </location>
</feature>
<dbReference type="RefSeq" id="WP_208412349.1">
    <property type="nucleotide sequence ID" value="NZ_JAASQL010000003.1"/>
</dbReference>
<evidence type="ECO:0000313" key="12">
    <source>
        <dbReference type="Proteomes" id="UP000745859"/>
    </source>
</evidence>
<accession>A0ABX0UEK9</accession>